<dbReference type="OrthoDB" id="756301at2759"/>
<dbReference type="GO" id="GO:0061665">
    <property type="term" value="F:SUMO ligase activity"/>
    <property type="evidence" value="ECO:0000318"/>
    <property type="project" value="GO_Central"/>
</dbReference>
<organism evidence="11 12">
    <name type="scientific">Eremothecium gossypii (strain ATCC 10895 / CBS 109.51 / FGSC 9923 / NRRL Y-1056)</name>
    <name type="common">Yeast</name>
    <name type="synonym">Ashbya gossypii</name>
    <dbReference type="NCBI Taxonomy" id="284811"/>
    <lineage>
        <taxon>Eukaryota</taxon>
        <taxon>Fungi</taxon>
        <taxon>Dikarya</taxon>
        <taxon>Ascomycota</taxon>
        <taxon>Saccharomycotina</taxon>
        <taxon>Saccharomycetes</taxon>
        <taxon>Saccharomycetales</taxon>
        <taxon>Saccharomycetaceae</taxon>
        <taxon>Eremothecium</taxon>
    </lineage>
</organism>
<reference evidence="11 12" key="1">
    <citation type="journal article" date="2004" name="Science">
        <title>The Ashbya gossypii genome as a tool for mapping the ancient Saccharomyces cerevisiae genome.</title>
        <authorList>
            <person name="Dietrich F.S."/>
            <person name="Voegeli S."/>
            <person name="Brachat S."/>
            <person name="Lerch A."/>
            <person name="Gates K."/>
            <person name="Steiner S."/>
            <person name="Mohr C."/>
            <person name="Pohlmann R."/>
            <person name="Luedi P."/>
            <person name="Choi S."/>
            <person name="Wing R.A."/>
            <person name="Flavier A."/>
            <person name="Gaffney T.D."/>
            <person name="Philippsen P."/>
        </authorList>
    </citation>
    <scope>NUCLEOTIDE SEQUENCE [LARGE SCALE GENOMIC DNA]</scope>
    <source>
        <strain evidence="12">ATCC 10895 / CBS 109.51 / FGSC 9923 / NRRL Y-1056</strain>
    </source>
</reference>
<dbReference type="PANTHER" id="PTHR21330:SF1">
    <property type="entry name" value="E3 SUMO-PROTEIN LIGASE NSE2"/>
    <property type="match status" value="1"/>
</dbReference>
<dbReference type="PROSITE" id="PS51044">
    <property type="entry name" value="ZF_SP_RING"/>
    <property type="match status" value="1"/>
</dbReference>
<keyword evidence="7" id="KW-0862">Zinc</keyword>
<evidence type="ECO:0000256" key="6">
    <source>
        <dbReference type="ARBA" id="ARBA00022786"/>
    </source>
</evidence>
<gene>
    <name evidence="11" type="ORF">AGOS_AEL053C</name>
</gene>
<dbReference type="Pfam" id="PF22326">
    <property type="entry name" value="MMS21_N"/>
    <property type="match status" value="1"/>
</dbReference>
<dbReference type="EMBL" id="AE016818">
    <property type="protein sequence ID" value="AAS52632.1"/>
    <property type="molecule type" value="Genomic_DNA"/>
</dbReference>
<evidence type="ECO:0000256" key="3">
    <source>
        <dbReference type="ARBA" id="ARBA00022679"/>
    </source>
</evidence>
<dbReference type="InParanoid" id="Q757R5"/>
<keyword evidence="6" id="KW-0833">Ubl conjugation pathway</keyword>
<evidence type="ECO:0000256" key="2">
    <source>
        <dbReference type="ARBA" id="ARBA00004718"/>
    </source>
</evidence>
<dbReference type="FunCoup" id="Q757R5">
    <property type="interactions" value="57"/>
</dbReference>
<dbReference type="SUPFAM" id="SSF57850">
    <property type="entry name" value="RING/U-box"/>
    <property type="match status" value="1"/>
</dbReference>
<reference evidence="12" key="2">
    <citation type="journal article" date="2013" name="G3 (Bethesda)">
        <title>Genomes of Ashbya fungi isolated from insects reveal four mating-type loci, numerous translocations, lack of transposons, and distinct gene duplications.</title>
        <authorList>
            <person name="Dietrich F.S."/>
            <person name="Voegeli S."/>
            <person name="Kuo S."/>
            <person name="Philippsen P."/>
        </authorList>
    </citation>
    <scope>GENOME REANNOTATION</scope>
    <source>
        <strain evidence="12">ATCC 10895 / CBS 109.51 / FGSC 9923 / NRRL Y-1056</strain>
    </source>
</reference>
<accession>Q757R5</accession>
<dbReference type="InterPro" id="IPR054753">
    <property type="entry name" value="MMS21_N"/>
</dbReference>
<dbReference type="AlphaFoldDB" id="Q757R5"/>
<evidence type="ECO:0000256" key="9">
    <source>
        <dbReference type="PROSITE-ProRule" id="PRU00452"/>
    </source>
</evidence>
<dbReference type="GO" id="GO:0000724">
    <property type="term" value="P:double-strand break repair via homologous recombination"/>
    <property type="evidence" value="ECO:0000318"/>
    <property type="project" value="GO_Central"/>
</dbReference>
<feature type="domain" description="SP-RING-type" evidence="10">
    <location>
        <begin position="115"/>
        <end position="195"/>
    </location>
</feature>
<evidence type="ECO:0000313" key="12">
    <source>
        <dbReference type="Proteomes" id="UP000000591"/>
    </source>
</evidence>
<name>Q757R5_EREGS</name>
<comment type="subcellular location">
    <subcellularLocation>
        <location evidence="1">Nucleus</location>
    </subcellularLocation>
</comment>
<dbReference type="GO" id="GO:0030915">
    <property type="term" value="C:Smc5-Smc6 complex"/>
    <property type="evidence" value="ECO:0000318"/>
    <property type="project" value="GO_Central"/>
</dbReference>
<evidence type="ECO:0000256" key="8">
    <source>
        <dbReference type="ARBA" id="ARBA00023242"/>
    </source>
</evidence>
<dbReference type="STRING" id="284811.Q757R5"/>
<dbReference type="KEGG" id="ago:AGOS_AEL053C"/>
<dbReference type="Proteomes" id="UP000000591">
    <property type="component" value="Chromosome V"/>
</dbReference>
<keyword evidence="8" id="KW-0539">Nucleus</keyword>
<proteinExistence type="predicted"/>
<dbReference type="Gene3D" id="1.20.120.1010">
    <property type="match status" value="1"/>
</dbReference>
<dbReference type="UniPathway" id="UPA00886"/>
<evidence type="ECO:0000256" key="1">
    <source>
        <dbReference type="ARBA" id="ARBA00004123"/>
    </source>
</evidence>
<dbReference type="GO" id="GO:0016925">
    <property type="term" value="P:protein sumoylation"/>
    <property type="evidence" value="ECO:0000318"/>
    <property type="project" value="GO_Central"/>
</dbReference>
<comment type="pathway">
    <text evidence="2">Protein modification; protein sumoylation.</text>
</comment>
<dbReference type="RefSeq" id="NP_984808.1">
    <property type="nucleotide sequence ID" value="NM_210162.1"/>
</dbReference>
<keyword evidence="12" id="KW-1185">Reference proteome</keyword>
<evidence type="ECO:0000256" key="7">
    <source>
        <dbReference type="ARBA" id="ARBA00022833"/>
    </source>
</evidence>
<dbReference type="PANTHER" id="PTHR21330">
    <property type="entry name" value="E3 SUMO-PROTEIN LIGASE NSE2"/>
    <property type="match status" value="1"/>
</dbReference>
<evidence type="ECO:0000256" key="4">
    <source>
        <dbReference type="ARBA" id="ARBA00022723"/>
    </source>
</evidence>
<dbReference type="eggNOG" id="KOG2979">
    <property type="taxonomic scope" value="Eukaryota"/>
</dbReference>
<keyword evidence="5 9" id="KW-0863">Zinc-finger</keyword>
<dbReference type="InterPro" id="IPR004181">
    <property type="entry name" value="Znf_MIZ"/>
</dbReference>
<dbReference type="GO" id="GO:0008270">
    <property type="term" value="F:zinc ion binding"/>
    <property type="evidence" value="ECO:0007669"/>
    <property type="project" value="UniProtKB-KW"/>
</dbReference>
<dbReference type="Pfam" id="PF11789">
    <property type="entry name" value="zf-Nse"/>
    <property type="match status" value="1"/>
</dbReference>
<dbReference type="GeneID" id="4621001"/>
<sequence length="211" mass="23800">MPRELIDSISAQYRELLAIARQMASRDAHLERSKADYKAQSDQCEPIKLQTWDGYQQGELTAPSLAEIYAQEDAGEEARAPAEHEDQLQRLFTALPYIWNDPTAMVPDQAASRQEDEELKISGGTIELTCPITCQPFVRPMISRKCGHVFDEVGLRRFLERQTKPCPQGACGHNLSMKDFVPDLVMQFRCLLHEARGPLTRNASEDPADIV</sequence>
<keyword evidence="4" id="KW-0479">Metal-binding</keyword>
<evidence type="ECO:0000313" key="11">
    <source>
        <dbReference type="EMBL" id="AAS52632.1"/>
    </source>
</evidence>
<dbReference type="CDD" id="cd16651">
    <property type="entry name" value="SPL-RING_NSE2"/>
    <property type="match status" value="1"/>
</dbReference>
<protein>
    <submittedName>
        <fullName evidence="11">AEL053Cp</fullName>
    </submittedName>
</protein>
<evidence type="ECO:0000259" key="10">
    <source>
        <dbReference type="PROSITE" id="PS51044"/>
    </source>
</evidence>
<keyword evidence="3" id="KW-0808">Transferase</keyword>
<dbReference type="GO" id="GO:0005634">
    <property type="term" value="C:nucleus"/>
    <property type="evidence" value="ECO:0000318"/>
    <property type="project" value="GO_Central"/>
</dbReference>
<dbReference type="InterPro" id="IPR026846">
    <property type="entry name" value="Nse2(Mms21)"/>
</dbReference>
<evidence type="ECO:0000256" key="5">
    <source>
        <dbReference type="ARBA" id="ARBA00022771"/>
    </source>
</evidence>
<dbReference type="HOGENOM" id="CLU_088986_0_0_1"/>